<reference evidence="3" key="1">
    <citation type="journal article" date="2021" name="PeerJ">
        <title>Extensive microbial diversity within the chicken gut microbiome revealed by metagenomics and culture.</title>
        <authorList>
            <person name="Gilroy R."/>
            <person name="Ravi A."/>
            <person name="Getino M."/>
            <person name="Pursley I."/>
            <person name="Horton D.L."/>
            <person name="Alikhan N.F."/>
            <person name="Baker D."/>
            <person name="Gharbi K."/>
            <person name="Hall N."/>
            <person name="Watson M."/>
            <person name="Adriaenssens E.M."/>
            <person name="Foster-Nyarko E."/>
            <person name="Jarju S."/>
            <person name="Secka A."/>
            <person name="Antonio M."/>
            <person name="Oren A."/>
            <person name="Chaudhuri R.R."/>
            <person name="La Ragione R."/>
            <person name="Hildebrand F."/>
            <person name="Pallen M.J."/>
        </authorList>
    </citation>
    <scope>NUCLEOTIDE SEQUENCE</scope>
    <source>
        <strain evidence="3">Gambia16-930</strain>
    </source>
</reference>
<dbReference type="InterPro" id="IPR054266">
    <property type="entry name" value="DUF6997"/>
</dbReference>
<dbReference type="EMBL" id="DXGG01000228">
    <property type="protein sequence ID" value="HIW88056.1"/>
    <property type="molecule type" value="Genomic_DNA"/>
</dbReference>
<evidence type="ECO:0000313" key="4">
    <source>
        <dbReference type="Proteomes" id="UP000824267"/>
    </source>
</evidence>
<gene>
    <name evidence="3" type="ORF">IAC47_07300</name>
</gene>
<evidence type="ECO:0000259" key="2">
    <source>
        <dbReference type="Pfam" id="PF22518"/>
    </source>
</evidence>
<proteinExistence type="predicted"/>
<reference evidence="3" key="2">
    <citation type="submission" date="2021-04" db="EMBL/GenBank/DDBJ databases">
        <authorList>
            <person name="Gilroy R."/>
        </authorList>
    </citation>
    <scope>NUCLEOTIDE SEQUENCE</scope>
    <source>
        <strain evidence="3">Gambia16-930</strain>
    </source>
</reference>
<dbReference type="Pfam" id="PF22518">
    <property type="entry name" value="DUF6997"/>
    <property type="match status" value="1"/>
</dbReference>
<evidence type="ECO:0000259" key="1">
    <source>
        <dbReference type="Pfam" id="PF22515"/>
    </source>
</evidence>
<feature type="domain" description="DUF6997" evidence="2">
    <location>
        <begin position="84"/>
        <end position="253"/>
    </location>
</feature>
<comment type="caution">
    <text evidence="3">The sequence shown here is derived from an EMBL/GenBank/DDBJ whole genome shotgun (WGS) entry which is preliminary data.</text>
</comment>
<organism evidence="3 4">
    <name type="scientific">Candidatus Onthomorpha intestinigallinarum</name>
    <dbReference type="NCBI Taxonomy" id="2840880"/>
    <lineage>
        <taxon>Bacteria</taxon>
        <taxon>Pseudomonadati</taxon>
        <taxon>Bacteroidota</taxon>
        <taxon>Bacteroidia</taxon>
        <taxon>Bacteroidales</taxon>
        <taxon>Candidatus Onthomorpha</taxon>
    </lineage>
</organism>
<sequence length="257" mass="30049">MASDNSWKKIYDDCNIGQHDFTKGPFVLEAEQIKKACQNFKNTAEKEVQILCKQDSRESRPQIFKDNNLFILPKHNGVYYIVKGEGYIDIPDIITPIKTYNSKLDFELKSSVVGNSEMQHLDYAYANSLIRTFMNDPSLVLTIRGRKYTPPFSFKTNGVLLSTESVQTEVDAGYEGRDSIVLIEAKNSMTTNTIIRQLYYPFRQWQEATGKTVYTVFFERRCIEGEEIYYMWQYEFTDPNDYNSIRLVKTDRYRIVK</sequence>
<name>A0A9D1RGV9_9BACT</name>
<protein>
    <submittedName>
        <fullName evidence="3">Uncharacterized protein</fullName>
    </submittedName>
</protein>
<dbReference type="InterPro" id="IPR054265">
    <property type="entry name" value="DUF6996"/>
</dbReference>
<feature type="domain" description="DUF6996" evidence="1">
    <location>
        <begin position="4"/>
        <end position="81"/>
    </location>
</feature>
<dbReference type="Proteomes" id="UP000824267">
    <property type="component" value="Unassembled WGS sequence"/>
</dbReference>
<dbReference type="AlphaFoldDB" id="A0A9D1RGV9"/>
<evidence type="ECO:0000313" key="3">
    <source>
        <dbReference type="EMBL" id="HIW88056.1"/>
    </source>
</evidence>
<accession>A0A9D1RGV9</accession>
<dbReference type="Pfam" id="PF22515">
    <property type="entry name" value="DUF6996"/>
    <property type="match status" value="1"/>
</dbReference>